<dbReference type="Pfam" id="PF06441">
    <property type="entry name" value="EHN"/>
    <property type="match status" value="1"/>
</dbReference>
<dbReference type="SUPFAM" id="SSF53474">
    <property type="entry name" value="alpha/beta-Hydrolases"/>
    <property type="match status" value="1"/>
</dbReference>
<name>A0A511MTF4_9NOCA</name>
<dbReference type="GO" id="GO:0004301">
    <property type="term" value="F:epoxide hydrolase activity"/>
    <property type="evidence" value="ECO:0007669"/>
    <property type="project" value="TreeGrafter"/>
</dbReference>
<dbReference type="InterPro" id="IPR010497">
    <property type="entry name" value="Epoxide_hydro_N"/>
</dbReference>
<proteinExistence type="inferred from homology"/>
<evidence type="ECO:0000259" key="5">
    <source>
        <dbReference type="Pfam" id="PF06441"/>
    </source>
</evidence>
<evidence type="ECO:0000256" key="3">
    <source>
        <dbReference type="ARBA" id="ARBA00022801"/>
    </source>
</evidence>
<dbReference type="InterPro" id="IPR029058">
    <property type="entry name" value="AB_hydrolase_fold"/>
</dbReference>
<dbReference type="EMBL" id="BJXA01000099">
    <property type="protein sequence ID" value="GEM43467.1"/>
    <property type="molecule type" value="Genomic_DNA"/>
</dbReference>
<feature type="active site" description="Proton donor" evidence="4">
    <location>
        <position position="320"/>
    </location>
</feature>
<dbReference type="AlphaFoldDB" id="A0A511MTF4"/>
<reference evidence="6 7" key="1">
    <citation type="submission" date="2019-07" db="EMBL/GenBank/DDBJ databases">
        <title>Whole genome shotgun sequence of Nocardia ninae NBRC 108245.</title>
        <authorList>
            <person name="Hosoyama A."/>
            <person name="Uohara A."/>
            <person name="Ohji S."/>
            <person name="Ichikawa N."/>
        </authorList>
    </citation>
    <scope>NUCLEOTIDE SEQUENCE [LARGE SCALE GENOMIC DNA]</scope>
    <source>
        <strain evidence="6 7">NBRC 108245</strain>
    </source>
</reference>
<keyword evidence="3 6" id="KW-0378">Hydrolase</keyword>
<protein>
    <submittedName>
        <fullName evidence="6">Microsomal epoxide hydrolase</fullName>
    </submittedName>
</protein>
<gene>
    <name evidence="6" type="ORF">NN4_79860</name>
</gene>
<dbReference type="InterPro" id="IPR016292">
    <property type="entry name" value="Epoxide_hydrolase"/>
</dbReference>
<dbReference type="Proteomes" id="UP000321424">
    <property type="component" value="Unassembled WGS sequence"/>
</dbReference>
<dbReference type="PANTHER" id="PTHR21661:SF35">
    <property type="entry name" value="EPOXIDE HYDROLASE"/>
    <property type="match status" value="1"/>
</dbReference>
<evidence type="ECO:0000313" key="7">
    <source>
        <dbReference type="Proteomes" id="UP000321424"/>
    </source>
</evidence>
<comment type="caution">
    <text evidence="6">The sequence shown here is derived from an EMBL/GenBank/DDBJ whole genome shotgun (WGS) entry which is preliminary data.</text>
</comment>
<dbReference type="PRINTS" id="PR00412">
    <property type="entry name" value="EPOXHYDRLASE"/>
</dbReference>
<dbReference type="InterPro" id="IPR000639">
    <property type="entry name" value="Epox_hydrolase-like"/>
</dbReference>
<evidence type="ECO:0000256" key="1">
    <source>
        <dbReference type="ARBA" id="ARBA00010088"/>
    </source>
</evidence>
<keyword evidence="7" id="KW-1185">Reference proteome</keyword>
<evidence type="ECO:0000313" key="6">
    <source>
        <dbReference type="EMBL" id="GEM43467.1"/>
    </source>
</evidence>
<feature type="active site" description="Proton acceptor" evidence="4">
    <location>
        <position position="369"/>
    </location>
</feature>
<dbReference type="PIRSF" id="PIRSF001112">
    <property type="entry name" value="Epoxide_hydrolase"/>
    <property type="match status" value="1"/>
</dbReference>
<organism evidence="6 7">
    <name type="scientific">Nocardia ninae NBRC 108245</name>
    <dbReference type="NCBI Taxonomy" id="1210091"/>
    <lineage>
        <taxon>Bacteria</taxon>
        <taxon>Bacillati</taxon>
        <taxon>Actinomycetota</taxon>
        <taxon>Actinomycetes</taxon>
        <taxon>Mycobacteriales</taxon>
        <taxon>Nocardiaceae</taxon>
        <taxon>Nocardia</taxon>
    </lineage>
</organism>
<accession>A0A511MTF4</accession>
<dbReference type="GO" id="GO:0097176">
    <property type="term" value="P:epoxide metabolic process"/>
    <property type="evidence" value="ECO:0007669"/>
    <property type="project" value="TreeGrafter"/>
</dbReference>
<dbReference type="PANTHER" id="PTHR21661">
    <property type="entry name" value="EPOXIDE HYDROLASE 1-RELATED"/>
    <property type="match status" value="1"/>
</dbReference>
<keyword evidence="2" id="KW-0058">Aromatic hydrocarbons catabolism</keyword>
<comment type="similarity">
    <text evidence="1">Belongs to the peptidase S33 family.</text>
</comment>
<feature type="domain" description="Epoxide hydrolase N-terminal" evidence="5">
    <location>
        <begin position="12"/>
        <end position="117"/>
    </location>
</feature>
<feature type="active site" description="Nucleophile" evidence="4">
    <location>
        <position position="186"/>
    </location>
</feature>
<evidence type="ECO:0000256" key="2">
    <source>
        <dbReference type="ARBA" id="ARBA00022797"/>
    </source>
</evidence>
<sequence>MGHSVYLMSNEIHEFRIDIPQQQLDDLRTRLDGARWPAPLPGDGWDTGVPTTWLRELVDYWRGEYDWRAAEAQLNSYAQFTTEIDGQRIHFLHVRSPEADALPLLMTHGWPGSVVEFLDVIGPLSDPRAHGGDAKDAFHLVIPSLPGFGFSGPVTEAGWTVEKIAQAWAELMRRLGYERYGVQGGDIGADVSPEVGRTAPDHVAGVHVNGGPGPFPSLPLSEAELASLTELEQDRIRRIEAFMQEEYGYIAVQSTRPQTLAYGLVDSPVGQLAWIMDKFREWTHPRNVDPDKIIDRDRLLTNVMLYWLNGTAGSSAYVGYAQEAPWGATKVNSGVPTAALVFAHDVGIRQYAETENTITRWHDVDRGGHFAAMEEPELLTTDVREFFRELR</sequence>
<dbReference type="Gene3D" id="3.40.50.1820">
    <property type="entry name" value="alpha/beta hydrolase"/>
    <property type="match status" value="1"/>
</dbReference>
<evidence type="ECO:0000256" key="4">
    <source>
        <dbReference type="PIRSR" id="PIRSR001112-1"/>
    </source>
</evidence>